<dbReference type="EC" id="1.20.4.1" evidence="4"/>
<dbReference type="STRING" id="398579.Spea_1970"/>
<dbReference type="EMBL" id="CP000851">
    <property type="protein sequence ID" value="ABV87292.1"/>
    <property type="molecule type" value="Genomic_DNA"/>
</dbReference>
<organism evidence="5 6">
    <name type="scientific">Shewanella pealeana (strain ATCC 700345 / ANG-SQ1)</name>
    <dbReference type="NCBI Taxonomy" id="398579"/>
    <lineage>
        <taxon>Bacteria</taxon>
        <taxon>Pseudomonadati</taxon>
        <taxon>Pseudomonadota</taxon>
        <taxon>Gammaproteobacteria</taxon>
        <taxon>Alteromonadales</taxon>
        <taxon>Shewanellaceae</taxon>
        <taxon>Shewanella</taxon>
    </lineage>
</organism>
<dbReference type="InterPro" id="IPR006660">
    <property type="entry name" value="Arsenate_reductase-like"/>
</dbReference>
<evidence type="ECO:0000256" key="4">
    <source>
        <dbReference type="RuleBase" id="RU362029"/>
    </source>
</evidence>
<comment type="catalytic activity">
    <reaction evidence="4">
        <text>[glutaredoxin]-dithiol + arsenate + glutathione + H(+) = glutathionyl-S-S-[glutaredoxin] + arsenite + H2O</text>
        <dbReference type="Rhea" id="RHEA:22016"/>
        <dbReference type="Rhea" id="RHEA-COMP:10729"/>
        <dbReference type="Rhea" id="RHEA-COMP:17668"/>
        <dbReference type="ChEBI" id="CHEBI:15377"/>
        <dbReference type="ChEBI" id="CHEBI:15378"/>
        <dbReference type="ChEBI" id="CHEBI:29242"/>
        <dbReference type="ChEBI" id="CHEBI:29950"/>
        <dbReference type="ChEBI" id="CHEBI:48597"/>
        <dbReference type="ChEBI" id="CHEBI:57925"/>
        <dbReference type="ChEBI" id="CHEBI:146199"/>
        <dbReference type="EC" id="1.20.4.1"/>
    </reaction>
</comment>
<dbReference type="InterPro" id="IPR006659">
    <property type="entry name" value="Arsenate_reductase"/>
</dbReference>
<protein>
    <recommendedName>
        <fullName evidence="4">Arsenate reductase</fullName>
        <ecNumber evidence="4">1.20.4.1</ecNumber>
    </recommendedName>
</protein>
<keyword evidence="6" id="KW-1185">Reference proteome</keyword>
<dbReference type="AlphaFoldDB" id="A8H405"/>
<reference evidence="5 6" key="1">
    <citation type="submission" date="2007-10" db="EMBL/GenBank/DDBJ databases">
        <title>Complete sequence of Shewanella pealeana ATCC 700345.</title>
        <authorList>
            <consortium name="US DOE Joint Genome Institute"/>
            <person name="Copeland A."/>
            <person name="Lucas S."/>
            <person name="Lapidus A."/>
            <person name="Barry K."/>
            <person name="Glavina del Rio T."/>
            <person name="Dalin E."/>
            <person name="Tice H."/>
            <person name="Pitluck S."/>
            <person name="Chertkov O."/>
            <person name="Brettin T."/>
            <person name="Bruce D."/>
            <person name="Detter J.C."/>
            <person name="Han C."/>
            <person name="Schmutz J."/>
            <person name="Larimer F."/>
            <person name="Land M."/>
            <person name="Hauser L."/>
            <person name="Kyrpides N."/>
            <person name="Kim E."/>
            <person name="Zhao J.-S.Z."/>
            <person name="Manno D."/>
            <person name="Hawari J."/>
            <person name="Richardson P."/>
        </authorList>
    </citation>
    <scope>NUCLEOTIDE SEQUENCE [LARGE SCALE GENOMIC DNA]</scope>
    <source>
        <strain evidence="6">ATCC 700345 / ANG-SQ1</strain>
    </source>
</reference>
<dbReference type="PANTHER" id="PTHR30041">
    <property type="entry name" value="ARSENATE REDUCTASE"/>
    <property type="match status" value="1"/>
</dbReference>
<gene>
    <name evidence="5" type="ordered locus">Spea_1970</name>
</gene>
<dbReference type="eggNOG" id="COG1393">
    <property type="taxonomic scope" value="Bacteria"/>
</dbReference>
<keyword evidence="2 4" id="KW-0560">Oxidoreductase</keyword>
<dbReference type="Proteomes" id="UP000002608">
    <property type="component" value="Chromosome"/>
</dbReference>
<dbReference type="SUPFAM" id="SSF52833">
    <property type="entry name" value="Thioredoxin-like"/>
    <property type="match status" value="1"/>
</dbReference>
<evidence type="ECO:0000313" key="5">
    <source>
        <dbReference type="EMBL" id="ABV87292.1"/>
    </source>
</evidence>
<evidence type="ECO:0000256" key="1">
    <source>
        <dbReference type="ARBA" id="ARBA00007198"/>
    </source>
</evidence>
<dbReference type="GO" id="GO:0008794">
    <property type="term" value="F:arsenate reductase (glutaredoxin) activity"/>
    <property type="evidence" value="ECO:0007669"/>
    <property type="project" value="UniProtKB-UniRule"/>
</dbReference>
<proteinExistence type="inferred from homology"/>
<dbReference type="Gene3D" id="3.40.30.10">
    <property type="entry name" value="Glutaredoxin"/>
    <property type="match status" value="1"/>
</dbReference>
<comment type="similarity">
    <text evidence="1 3 4">Belongs to the ArsC family.</text>
</comment>
<dbReference type="PANTHER" id="PTHR30041:SF4">
    <property type="entry name" value="ARSENATE REDUCTASE"/>
    <property type="match status" value="1"/>
</dbReference>
<dbReference type="PROSITE" id="PS51353">
    <property type="entry name" value="ARSC"/>
    <property type="match status" value="1"/>
</dbReference>
<dbReference type="CDD" id="cd03034">
    <property type="entry name" value="ArsC_ArsC"/>
    <property type="match status" value="1"/>
</dbReference>
<evidence type="ECO:0000256" key="3">
    <source>
        <dbReference type="PROSITE-ProRule" id="PRU01282"/>
    </source>
</evidence>
<dbReference type="RefSeq" id="WP_012155210.1">
    <property type="nucleotide sequence ID" value="NC_009901.1"/>
</dbReference>
<dbReference type="OrthoDB" id="9790554at2"/>
<accession>A8H405</accession>
<dbReference type="InterPro" id="IPR036249">
    <property type="entry name" value="Thioredoxin-like_sf"/>
</dbReference>
<evidence type="ECO:0000256" key="2">
    <source>
        <dbReference type="ARBA" id="ARBA00023002"/>
    </source>
</evidence>
<name>A8H405_SHEPA</name>
<dbReference type="NCBIfam" id="TIGR00014">
    <property type="entry name" value="arsC"/>
    <property type="match status" value="1"/>
</dbReference>
<dbReference type="KEGG" id="spl:Spea_1970"/>
<evidence type="ECO:0000313" key="6">
    <source>
        <dbReference type="Proteomes" id="UP000002608"/>
    </source>
</evidence>
<dbReference type="Pfam" id="PF03960">
    <property type="entry name" value="ArsC"/>
    <property type="match status" value="1"/>
</dbReference>
<dbReference type="HOGENOM" id="CLU_116644_0_1_6"/>
<sequence>MTSATIYHNPRCSKSRQTLALLEERNCNIHIVEYLKTPISKGDITDILTKLKLAPREIMRIKEAEYKELGLSDTTLTDEQLIQAMIDTPKLIERPIVLANNRAAIGRPPENVLSIL</sequence>